<comment type="caution">
    <text evidence="3">The sequence shown here is derived from an EMBL/GenBank/DDBJ whole genome shotgun (WGS) entry which is preliminary data.</text>
</comment>
<dbReference type="PANTHER" id="PTHR24104:SF25">
    <property type="entry name" value="PROTEIN LIN-41"/>
    <property type="match status" value="1"/>
</dbReference>
<dbReference type="OrthoDB" id="9762443at2"/>
<dbReference type="Pfam" id="PF01436">
    <property type="entry name" value="NHL"/>
    <property type="match status" value="2"/>
</dbReference>
<keyword evidence="3" id="KW-0456">Lyase</keyword>
<dbReference type="Proteomes" id="UP000194360">
    <property type="component" value="Unassembled WGS sequence"/>
</dbReference>
<reference evidence="3 4" key="1">
    <citation type="submission" date="2016-09" db="EMBL/GenBank/DDBJ databases">
        <title>Pseudonocardia autotrophica DSM535, a candidate organism with high potential of specific P450 cytochromes.</title>
        <authorList>
            <person name="Grumaz C."/>
            <person name="Vainshtein Y."/>
            <person name="Kirstahler P."/>
            <person name="Sohn K."/>
        </authorList>
    </citation>
    <scope>NUCLEOTIDE SEQUENCE [LARGE SCALE GENOMIC DNA]</scope>
    <source>
        <strain evidence="3 4">DSM 535</strain>
    </source>
</reference>
<feature type="repeat" description="NHL" evidence="2">
    <location>
        <begin position="170"/>
        <end position="209"/>
    </location>
</feature>
<organism evidence="3 4">
    <name type="scientific">Pseudonocardia autotrophica</name>
    <name type="common">Amycolata autotrophica</name>
    <name type="synonym">Nocardia autotrophica</name>
    <dbReference type="NCBI Taxonomy" id="2074"/>
    <lineage>
        <taxon>Bacteria</taxon>
        <taxon>Bacillati</taxon>
        <taxon>Actinomycetota</taxon>
        <taxon>Actinomycetes</taxon>
        <taxon>Pseudonocardiales</taxon>
        <taxon>Pseudonocardiaceae</taxon>
        <taxon>Pseudonocardia</taxon>
    </lineage>
</organism>
<accession>A0A1Y2MKE3</accession>
<evidence type="ECO:0000256" key="1">
    <source>
        <dbReference type="ARBA" id="ARBA00022737"/>
    </source>
</evidence>
<dbReference type="InterPro" id="IPR011042">
    <property type="entry name" value="6-blade_b-propeller_TolB-like"/>
</dbReference>
<dbReference type="RefSeq" id="WP_125911642.1">
    <property type="nucleotide sequence ID" value="NZ_AP018920.1"/>
</dbReference>
<protein>
    <submittedName>
        <fullName evidence="3">Virginiamycin B lyase</fullName>
    </submittedName>
</protein>
<dbReference type="EMBL" id="MIGB01000047">
    <property type="protein sequence ID" value="OSY35733.1"/>
    <property type="molecule type" value="Genomic_DNA"/>
</dbReference>
<dbReference type="GO" id="GO:0008270">
    <property type="term" value="F:zinc ion binding"/>
    <property type="evidence" value="ECO:0007669"/>
    <property type="project" value="UniProtKB-KW"/>
</dbReference>
<gene>
    <name evidence="3" type="primary">vgb_6</name>
    <name evidence="3" type="ORF">BG845_05825</name>
</gene>
<dbReference type="GO" id="GO:0016829">
    <property type="term" value="F:lyase activity"/>
    <property type="evidence" value="ECO:0007669"/>
    <property type="project" value="UniProtKB-KW"/>
</dbReference>
<dbReference type="InterPro" id="IPR050952">
    <property type="entry name" value="TRIM-NHL_E3_ligases"/>
</dbReference>
<evidence type="ECO:0000256" key="2">
    <source>
        <dbReference type="PROSITE-ProRule" id="PRU00504"/>
    </source>
</evidence>
<sequence>MIAGWRADPRWAGRPAGPAYTDVTDTDTDADDHVYLLTRSDGQVIVRDPEGGFVRSWGRGMFTTPHGLTVGPDGSVYCVDAGDHTVRRFTPTGELLAVIGTAGTPSDTGYTSDRPVRVHSVERVRYPGDPFNRCTALAVAPNGELYVADGYGNCRVHRFTADGELIGSWGSVGTGPGEFHLPHGIDIGPDARVYVADRENDRIQIFSPDGEFLEQWTDLQRPCDLVVGRDGTVSVVELWRPAGTRSFVHGEVTEDLPSRLSVLDAQGRPQTRGHGSFIAPHGIARDSTGALYVAEVTHSFAIATGRVGPEYADQLFTRLIPTFDEETP</sequence>
<dbReference type="PANTHER" id="PTHR24104">
    <property type="entry name" value="E3 UBIQUITIN-PROTEIN LIGASE NHLRC1-RELATED"/>
    <property type="match status" value="1"/>
</dbReference>
<name>A0A1Y2MKE3_PSEAH</name>
<dbReference type="STRING" id="2074.BG845_05825"/>
<keyword evidence="1" id="KW-0677">Repeat</keyword>
<dbReference type="AlphaFoldDB" id="A0A1Y2MKE3"/>
<feature type="repeat" description="NHL" evidence="2">
    <location>
        <begin position="125"/>
        <end position="162"/>
    </location>
</feature>
<dbReference type="SUPFAM" id="SSF63829">
    <property type="entry name" value="Calcium-dependent phosphotriesterase"/>
    <property type="match status" value="1"/>
</dbReference>
<evidence type="ECO:0000313" key="4">
    <source>
        <dbReference type="Proteomes" id="UP000194360"/>
    </source>
</evidence>
<feature type="repeat" description="NHL" evidence="2">
    <location>
        <begin position="51"/>
        <end position="92"/>
    </location>
</feature>
<dbReference type="PROSITE" id="PS51125">
    <property type="entry name" value="NHL"/>
    <property type="match status" value="3"/>
</dbReference>
<dbReference type="CDD" id="cd14958">
    <property type="entry name" value="NHL_PAL_like"/>
    <property type="match status" value="1"/>
</dbReference>
<dbReference type="InterPro" id="IPR001258">
    <property type="entry name" value="NHL_repeat"/>
</dbReference>
<dbReference type="Gene3D" id="2.120.10.30">
    <property type="entry name" value="TolB, C-terminal domain"/>
    <property type="match status" value="1"/>
</dbReference>
<evidence type="ECO:0000313" key="3">
    <source>
        <dbReference type="EMBL" id="OSY35733.1"/>
    </source>
</evidence>
<proteinExistence type="predicted"/>
<keyword evidence="4" id="KW-1185">Reference proteome</keyword>